<feature type="region of interest" description="Disordered" evidence="9">
    <location>
        <begin position="177"/>
        <end position="242"/>
    </location>
</feature>
<dbReference type="CDD" id="cd05171">
    <property type="entry name" value="PIKKc_ATM"/>
    <property type="match status" value="1"/>
</dbReference>
<dbReference type="GO" id="GO:0005634">
    <property type="term" value="C:nucleus"/>
    <property type="evidence" value="ECO:0007669"/>
    <property type="project" value="UniProtKB-SubCell"/>
</dbReference>
<feature type="domain" description="PI3K/PI4K catalytic" evidence="10">
    <location>
        <begin position="3212"/>
        <end position="3545"/>
    </location>
</feature>
<dbReference type="InterPro" id="IPR003152">
    <property type="entry name" value="FATC_dom"/>
</dbReference>
<dbReference type="GO" id="GO:0006281">
    <property type="term" value="P:DNA repair"/>
    <property type="evidence" value="ECO:0007669"/>
    <property type="project" value="InterPro"/>
</dbReference>
<evidence type="ECO:0000256" key="6">
    <source>
        <dbReference type="ARBA" id="ARBA00022777"/>
    </source>
</evidence>
<dbReference type="Gene3D" id="1.10.1070.11">
    <property type="entry name" value="Phosphatidylinositol 3-/4-kinase, catalytic domain"/>
    <property type="match status" value="1"/>
</dbReference>
<evidence type="ECO:0000256" key="5">
    <source>
        <dbReference type="ARBA" id="ARBA00022763"/>
    </source>
</evidence>
<dbReference type="PANTHER" id="PTHR37079">
    <property type="entry name" value="SERINE/THREONINE-PROTEIN KINASE ATM"/>
    <property type="match status" value="1"/>
</dbReference>
<proteinExistence type="predicted"/>
<dbReference type="InterPro" id="IPR036940">
    <property type="entry name" value="PI3/4_kinase_cat_sf"/>
</dbReference>
<dbReference type="Pfam" id="PF02260">
    <property type="entry name" value="FATC"/>
    <property type="match status" value="1"/>
</dbReference>
<dbReference type="InterPro" id="IPR000403">
    <property type="entry name" value="PI3/4_kinase_cat_dom"/>
</dbReference>
<evidence type="ECO:0000313" key="14">
    <source>
        <dbReference type="WBParaSite" id="EgrG_000485500"/>
    </source>
</evidence>
<dbReference type="PROSITE" id="PS00916">
    <property type="entry name" value="PI3_4_KINASE_2"/>
    <property type="match status" value="1"/>
</dbReference>
<gene>
    <name evidence="12" type="ORF">EgrG_000485500</name>
</gene>
<evidence type="ECO:0000256" key="9">
    <source>
        <dbReference type="SAM" id="MobiDB-lite"/>
    </source>
</evidence>
<dbReference type="Gene3D" id="3.30.1010.10">
    <property type="entry name" value="Phosphatidylinositol 3-kinase Catalytic Subunit, Chain A, domain 4"/>
    <property type="match status" value="1"/>
</dbReference>
<accession>A0A068WPD7</accession>
<evidence type="ECO:0000313" key="12">
    <source>
        <dbReference type="EMBL" id="CDS19538.1"/>
    </source>
</evidence>
<dbReference type="InterPro" id="IPR011009">
    <property type="entry name" value="Kinase-like_dom_sf"/>
</dbReference>
<reference evidence="14" key="3">
    <citation type="submission" date="2020-10" db="UniProtKB">
        <authorList>
            <consortium name="WormBaseParasite"/>
        </authorList>
    </citation>
    <scope>IDENTIFICATION</scope>
</reference>
<evidence type="ECO:0000256" key="2">
    <source>
        <dbReference type="ARBA" id="ARBA00012513"/>
    </source>
</evidence>
<organism evidence="12">
    <name type="scientific">Echinococcus granulosus</name>
    <name type="common">Hydatid tapeworm</name>
    <dbReference type="NCBI Taxonomy" id="6210"/>
    <lineage>
        <taxon>Eukaryota</taxon>
        <taxon>Metazoa</taxon>
        <taxon>Spiralia</taxon>
        <taxon>Lophotrochozoa</taxon>
        <taxon>Platyhelminthes</taxon>
        <taxon>Cestoda</taxon>
        <taxon>Eucestoda</taxon>
        <taxon>Cyclophyllidea</taxon>
        <taxon>Taeniidae</taxon>
        <taxon>Echinococcus</taxon>
        <taxon>Echinococcus granulosus group</taxon>
    </lineage>
</organism>
<feature type="compositionally biased region" description="Polar residues" evidence="9">
    <location>
        <begin position="198"/>
        <end position="208"/>
    </location>
</feature>
<evidence type="ECO:0000256" key="8">
    <source>
        <dbReference type="ARBA" id="ARBA00023242"/>
    </source>
</evidence>
<evidence type="ECO:0000259" key="10">
    <source>
        <dbReference type="PROSITE" id="PS50290"/>
    </source>
</evidence>
<protein>
    <recommendedName>
        <fullName evidence="2">non-specific serine/threonine protein kinase</fullName>
        <ecNumber evidence="2">2.7.11.1</ecNumber>
    </recommendedName>
</protein>
<dbReference type="WBParaSite" id="EgrG_000485500">
    <property type="protein sequence ID" value="EgrG_000485500"/>
    <property type="gene ID" value="EgrG_000485500"/>
</dbReference>
<dbReference type="EC" id="2.7.11.1" evidence="2"/>
<evidence type="ECO:0000313" key="13">
    <source>
        <dbReference type="Proteomes" id="UP000492820"/>
    </source>
</evidence>
<feature type="domain" description="FATC" evidence="11">
    <location>
        <begin position="3605"/>
        <end position="3637"/>
    </location>
</feature>
<dbReference type="GO" id="GO:0004674">
    <property type="term" value="F:protein serine/threonine kinase activity"/>
    <property type="evidence" value="ECO:0007669"/>
    <property type="project" value="UniProtKB-EC"/>
</dbReference>
<keyword evidence="3" id="KW-0808">Transferase</keyword>
<reference evidence="12 13" key="1">
    <citation type="journal article" date="2013" name="Nature">
        <title>The genomes of four tapeworm species reveal adaptations to parasitism.</title>
        <authorList>
            <person name="Tsai I.J."/>
            <person name="Zarowiecki M."/>
            <person name="Holroyd N."/>
            <person name="Garciarrubio A."/>
            <person name="Sanchez-Flores A."/>
            <person name="Brooks K.L."/>
            <person name="Tracey A."/>
            <person name="Bobes R.J."/>
            <person name="Fragoso G."/>
            <person name="Sciutto E."/>
            <person name="Aslett M."/>
            <person name="Beasley H."/>
            <person name="Bennett H.M."/>
            <person name="Cai J."/>
            <person name="Camicia F."/>
            <person name="Clark R."/>
            <person name="Cucher M."/>
            <person name="De Silva N."/>
            <person name="Day T.A."/>
            <person name="Deplazes P."/>
            <person name="Estrada K."/>
            <person name="Fernandez C."/>
            <person name="Holland P.W."/>
            <person name="Hou J."/>
            <person name="Hu S."/>
            <person name="Huckvale T."/>
            <person name="Hung S.S."/>
            <person name="Kamenetzky L."/>
            <person name="Keane J.A."/>
            <person name="Kiss F."/>
            <person name="Koziol U."/>
            <person name="Lambert O."/>
            <person name="Liu K."/>
            <person name="Luo X."/>
            <person name="Luo Y."/>
            <person name="Macchiaroli N."/>
            <person name="Nichol S."/>
            <person name="Paps J."/>
            <person name="Parkinson J."/>
            <person name="Pouchkina-Stantcheva N."/>
            <person name="Riddiford N."/>
            <person name="Rosenzvit M."/>
            <person name="Salinas G."/>
            <person name="Wasmuth J.D."/>
            <person name="Zamanian M."/>
            <person name="Zheng Y."/>
            <person name="Cai X."/>
            <person name="Soberon X."/>
            <person name="Olson P.D."/>
            <person name="Laclette J.P."/>
            <person name="Brehm K."/>
            <person name="Berriman M."/>
            <person name="Garciarrubio A."/>
            <person name="Bobes R.J."/>
            <person name="Fragoso G."/>
            <person name="Sanchez-Flores A."/>
            <person name="Estrada K."/>
            <person name="Cevallos M.A."/>
            <person name="Morett E."/>
            <person name="Gonzalez V."/>
            <person name="Portillo T."/>
            <person name="Ochoa-Leyva A."/>
            <person name="Jose M.V."/>
            <person name="Sciutto E."/>
            <person name="Landa A."/>
            <person name="Jimenez L."/>
            <person name="Valdes V."/>
            <person name="Carrero J.C."/>
            <person name="Larralde C."/>
            <person name="Morales-Montor J."/>
            <person name="Limon-Lason J."/>
            <person name="Soberon X."/>
            <person name="Laclette J.P."/>
        </authorList>
    </citation>
    <scope>NUCLEOTIDE SEQUENCE [LARGE SCALE GENOMIC DNA]</scope>
</reference>
<keyword evidence="4" id="KW-0547">Nucleotide-binding</keyword>
<dbReference type="Proteomes" id="UP000492820">
    <property type="component" value="Unassembled WGS sequence"/>
</dbReference>
<keyword evidence="6 12" id="KW-0418">Kinase</keyword>
<dbReference type="GO" id="GO:0005524">
    <property type="term" value="F:ATP binding"/>
    <property type="evidence" value="ECO:0007669"/>
    <property type="project" value="UniProtKB-KW"/>
</dbReference>
<dbReference type="InterPro" id="IPR018936">
    <property type="entry name" value="PI3/4_kinase_CS"/>
</dbReference>
<feature type="compositionally biased region" description="Polar residues" evidence="9">
    <location>
        <begin position="177"/>
        <end position="190"/>
    </location>
</feature>
<comment type="subcellular location">
    <subcellularLocation>
        <location evidence="1">Nucleus</location>
    </subcellularLocation>
</comment>
<dbReference type="PROSITE" id="PS00915">
    <property type="entry name" value="PI3_4_KINASE_1"/>
    <property type="match status" value="1"/>
</dbReference>
<dbReference type="SUPFAM" id="SSF56112">
    <property type="entry name" value="Protein kinase-like (PK-like)"/>
    <property type="match status" value="1"/>
</dbReference>
<dbReference type="InterPro" id="IPR038980">
    <property type="entry name" value="ATM_plant"/>
</dbReference>
<evidence type="ECO:0000256" key="1">
    <source>
        <dbReference type="ARBA" id="ARBA00004123"/>
    </source>
</evidence>
<dbReference type="PANTHER" id="PTHR37079:SF4">
    <property type="entry name" value="SERINE_THREONINE-PROTEIN KINASE ATM"/>
    <property type="match status" value="1"/>
</dbReference>
<keyword evidence="7" id="KW-0067">ATP-binding</keyword>
<evidence type="ECO:0000256" key="3">
    <source>
        <dbReference type="ARBA" id="ARBA00022679"/>
    </source>
</evidence>
<dbReference type="PROSITE" id="PS51190">
    <property type="entry name" value="FATC"/>
    <property type="match status" value="1"/>
</dbReference>
<dbReference type="SMART" id="SM00146">
    <property type="entry name" value="PI3Kc"/>
    <property type="match status" value="1"/>
</dbReference>
<evidence type="ECO:0000256" key="4">
    <source>
        <dbReference type="ARBA" id="ARBA00022741"/>
    </source>
</evidence>
<dbReference type="Pfam" id="PF00454">
    <property type="entry name" value="PI3_PI4_kinase"/>
    <property type="match status" value="1"/>
</dbReference>
<dbReference type="SMART" id="SM01343">
    <property type="entry name" value="FATC"/>
    <property type="match status" value="1"/>
</dbReference>
<keyword evidence="5" id="KW-0227">DNA damage</keyword>
<dbReference type="InterPro" id="IPR044107">
    <property type="entry name" value="PIKKc_ATM"/>
</dbReference>
<keyword evidence="8" id="KW-0539">Nucleus</keyword>
<sequence>MSNKRKIQMSDSDLEYLRDLARSYSKKNAFDSKGIMLLCKALFPNNTKIKIMEYEIVKKMGNFKLASSILADNYTPRTNRWAEEVNNIFAGLQSTPVSQQCQKLFTALPHRIQTDMTISYLNSVFNTVESKADFILQFLTNKLDVLGEGSVVGALLENLIDLLMAAEEKHCQAINSKTQNCKPTPSTPQSPDREAASVTATRSCLLNESNEDLETDEGEEGEVLEEADEDDDEEMDDEDADNQGSKLLVEKQCISVLNFHRMRLVCEVFPIVHRMRNGIKISSSQLQTLVVKSFQFLFTFAAQIPFAADGCPEIFGLSGPLPELLKMEPAKYLRLFLDMASDLLKWPVTGPSFQVQPHSDIFDMLRRCYHIYKDLEHDVQRQKGGSGGGSGNNKKRTSASVHNFSTVASQVVCMFWALFIEKGMACLKEFSLRTCVPFCIAAVAPSIDEFDLPVDEPLSESLHLLHSLWSLRLRFKAQEKKSKSRSSRKATSVLEGVYSSLQPQSGVSDLKFSCLLEFFVRVDLTLASLNDTNADFEEVFANLALLSGAYSEEQSRVLQCLLSVTKLRLKPPTQVKQLVADRLRLIYRVIELKLDDDTDSRPWTKLSNQTIVISVASSRDTAEACLAYVERWLVEAVKAQSSVDAACLAFVLHQNPFWARLPNFKCVHQEEVISRLKSSWSTARKFFVGWLTDGFIRSPCSLSQLVQVETCTGESESHESEIIDQCTSLIQAPPFAGILSTLFLFIKQEGKRLKTSDLKLPLDEVLVFLFGLINDSTLAFLQPFAIDSLSSLLWHLPIETQALEICNLSRLQDWCLDQMKIAPSGPVALLLCHTQNVCFHSRRTLHCNFMSLLEGVLVWSVFGCFLKRAPILFKLWPKFRETCGQYVPPNLHMLTLDVNDKSSPALAQTVGGCLNDSYALDAYYVTSPVLDDLFINWKDLAKFSSACLLSDACFIAEEKPLLLPDRSSRRPQPNCVDTGRELLAFCRWIINTSVVLKACITVEEIRPFFSLLMNFYTTEWSRHADRMRFQAEDSLCLQLFGMRDFFVTFGTFMEALEAFKMTELLDSLKARSSDCQQPWIYERLFNFVSADDTVGWLWWPVFDWVLRFQWQRAVATESFRSLNCFIALDVISKLLGSAKSSLAIEAAISTAVTALAISTYYIQHGLENIDGFSSCIDRIWNQALLWFEQLSISNLREDSRYRNEKRRALLHDRLISCLLESLLRLDSVSIASQAYVPSRAQHLSSLWNALLSTTVFGNPFAPWRYRLALFAYLIWPKTSIEIVCTTATPIPPPLVFLLTTHPSASDILRYHFLHWSLSCLLRPENPLPEIFPRVSTVPVFGQKHVQLIEKFVNSHLPEPSDLWTCLFFHLVSPKMIETSCLREAVDYVLVDVEQRYGLVTVLFALLQRVSEKEWPSRLSQLIRSLLAHKSTDQLPETVAAHCVDLDLDDGELSSPICELTVGTEDTMATTHLRSFESKILLPLNAFSHPSLLSMTVKCLQEIMTKLSWRSAYDTKWLAALHRYLRKVDFSPTDNESVVDLFCSLVDALKDALKAQLVLKRWSLFLTTVTALNDFGIVLSACLTGVGDKVFHNEIFEKIARQVIKLAETAWVAGGARWPKFEEGFLPPNLGSVFCDSFGVWIREDTSTVLQPLRFFQRQSQEYGAFLQIAGIDVAENHPSRFTYNQIAACLFAKDRFPAYIRTLQTANQKAFKCVCCIEGFVAVTSYLFHFVLLFTSDTSADLDRNASRISYHLVSRLTLLFVELFATHQVDTDKLTCSLFSSSSAADNVEQMASRILSQVASFKADFILNLSEALLEAGCHFLKDPRELGADSMYDPLGGYYPRVSVWLAVARFIILLVSSSPNATPTSNSYLNWRLISGIVNLIDVEYKGNRLHRIGFLLTALLDILKAVVKNTCITSSDQLEVAWHNSTVYQLAEVASKLSALPDDVHLDLSQDLIEILDHLFQVRGGNRFSNAICHLDNIFENNALLTPYQPHFSRYCKCNRRDVDEEIHRFLEWTDFLRHPRLLKYRAAGLRHLTALLRPRHEFTTIQLHERLVTVPHERTEEKLRLLEASSIQNWVPSAGSSGCSDVVSEKQLLFRMLIELSTGNHLVEIDPETRLAMAECVASLKATFIDEKSALKPSERARELLIEKSPDPMVVEQLDCVITIANGIASPNSIFSQIGPQCLRGILSNPRLKMSLLGALNISEAERRICILTKLAPYISTEELKNARGAKPQSALKFTTKNVTEAVLYELRSQALVDLALSCGDCPETTVLKIAEWLFDKALVLDEFFLALKPLIIAEVHMAQRLVPWIFAAIFVNLRLLSVPRTGKDMEQALIYLMGVLNTLLERPQLAQFLQSILIALHTYSQWLIRSGIATNLEWDLNWLSASKLSLNAGLMENAWLFFELAWIKRPRELLYDSVAQNLWIDLCTSQKDLVGLKAAQVAMAQFFDQSADGIALEDRFRCAINELDGRWRLLWEEGTGQGDQSSSADVAQIALRLHRLGADKAFSQLATDLLSQDSNILSALTEAKYRVAWRSDTWGIDGSTKPTLRDNILLAIDFKTLPTSKVQPPANPTLTLQREAIESALGVISNLESIRRECASRMGQWNEPEVTPPSNLEDEKLIYLLYQSACCKDWKYVAKLVNDRRSSSIRSLSENPVTLQSFASEANILQAWSHISTLLQNQPDASNARVASSVILLQASIEECIEWDTPQLTSLLEASLRLSKALSDSVDDSSSWLPLLNVHTQLQLADSYIERGNVPCAERLLRTIPRIEIASGELNLRKNLSFALARSKLQRLCGETSLSCARLTGVLNDATEVISNLKLSHDTPARLLLESYLSCTVALCKWLAECSAMSLADIVVRRLKPAIELADKCWSSEAKQPLCNSADALAVLAEFADAQYQVFDGYLRSPEFAARRRLLSDADADAACLTEVDKKSRFLRLLQRQSTLENVELVNLLSSLQNFFSTAILSYCQCLARSDKFNLKIYRLVSLWLNALSQMAENRGLASCDLSEGSATESLFTPAWLASLEAHLGAIRVDKFLPLFSQLLVRLTTPNEEERRSKTQAAFHAMLAKLVKTLLSKHPYHTGLPLLSLVNAPLDDPQGGASSTTISRSKRQRIEAMADRDGGRVALARQLFSEVCRSGATREDIFAQMQALATAYIEWANVDVENKRNVKGDIPMPASCALSRLSAEAEHCLHLLPVITCPPRVNPSGVYQDLVRVIVTCLCSDGRRRKQLVKGRDDPRQDAIMQQVFSAANHLLATFSVSNASKCPKSSSFSPSRANAMRIRTYMVVPLARRSGLIEWCEGTVPLGEWLAGEAFGAHQRYRPSDLAPSQAKLKLAGARDKSLDRKLAVFTEICSKIQPVLGFFFLEHFPEPSAWYAARWRYTASLATASILGYLVGLGDRHPHNLLLHPTTGEVVHIDLGIAFDQGRLMPTPEMVPFRLTRDLVHALGPLGVEVGFVSIAESALCAFSSGSEIILTLLEVLLHDPLYSWSLSPAQLCALEARRAEVTGCPAFPTGGGGESSIFANTSTTAATAAASGSIVNAYGTASRRPQDSVNQLAERVLLTVRDKLAGRVGGIGSSGLTAGTAAEGALGTLGPSGHVALLVRAATDPQNLGRMYFGWQAYL</sequence>
<dbReference type="OrthoDB" id="381190at2759"/>
<evidence type="ECO:0000256" key="7">
    <source>
        <dbReference type="ARBA" id="ARBA00022840"/>
    </source>
</evidence>
<dbReference type="EMBL" id="LK028579">
    <property type="protein sequence ID" value="CDS19538.1"/>
    <property type="molecule type" value="Genomic_DNA"/>
</dbReference>
<evidence type="ECO:0000259" key="11">
    <source>
        <dbReference type="PROSITE" id="PS51190"/>
    </source>
</evidence>
<dbReference type="PROSITE" id="PS50290">
    <property type="entry name" value="PI3_4_KINASE_3"/>
    <property type="match status" value="1"/>
</dbReference>
<feature type="compositionally biased region" description="Acidic residues" evidence="9">
    <location>
        <begin position="209"/>
        <end position="241"/>
    </location>
</feature>
<name>A0A068WPD7_ECHGR</name>
<reference evidence="12" key="2">
    <citation type="submission" date="2014-06" db="EMBL/GenBank/DDBJ databases">
        <authorList>
            <person name="Aslett M."/>
        </authorList>
    </citation>
    <scope>NUCLEOTIDE SEQUENCE</scope>
</reference>